<reference evidence="2 3" key="1">
    <citation type="submission" date="2024-01" db="EMBL/GenBank/DDBJ databases">
        <title>The genomes of 5 underutilized Papilionoideae crops provide insights into root nodulation and disease resistanc.</title>
        <authorList>
            <person name="Yuan L."/>
        </authorList>
    </citation>
    <scope>NUCLEOTIDE SEQUENCE [LARGE SCALE GENOMIC DNA]</scope>
    <source>
        <strain evidence="2">ZHUSHIDOU_FW_LH</strain>
        <tissue evidence="2">Leaf</tissue>
    </source>
</reference>
<accession>A0AAN9I1R9</accession>
<sequence>MRKKKYEEEGMSELLVQQPNDNSERDSTVTMTHHSGTEFFMPSSFVIDFMHVYDPVHYHMALGGTWCKKGKSFYYKGDCSVINGLTTTSHDMINVIHRRVQMVTFSRSPLHLILSENEHSST</sequence>
<evidence type="ECO:0000256" key="1">
    <source>
        <dbReference type="SAM" id="MobiDB-lite"/>
    </source>
</evidence>
<dbReference type="EMBL" id="JAYWIO010000005">
    <property type="protein sequence ID" value="KAK7260470.1"/>
    <property type="molecule type" value="Genomic_DNA"/>
</dbReference>
<evidence type="ECO:0000313" key="3">
    <source>
        <dbReference type="Proteomes" id="UP001372338"/>
    </source>
</evidence>
<comment type="caution">
    <text evidence="2">The sequence shown here is derived from an EMBL/GenBank/DDBJ whole genome shotgun (WGS) entry which is preliminary data.</text>
</comment>
<proteinExistence type="predicted"/>
<name>A0AAN9I1R9_CROPI</name>
<organism evidence="2 3">
    <name type="scientific">Crotalaria pallida</name>
    <name type="common">Smooth rattlebox</name>
    <name type="synonym">Crotalaria striata</name>
    <dbReference type="NCBI Taxonomy" id="3830"/>
    <lineage>
        <taxon>Eukaryota</taxon>
        <taxon>Viridiplantae</taxon>
        <taxon>Streptophyta</taxon>
        <taxon>Embryophyta</taxon>
        <taxon>Tracheophyta</taxon>
        <taxon>Spermatophyta</taxon>
        <taxon>Magnoliopsida</taxon>
        <taxon>eudicotyledons</taxon>
        <taxon>Gunneridae</taxon>
        <taxon>Pentapetalae</taxon>
        <taxon>rosids</taxon>
        <taxon>fabids</taxon>
        <taxon>Fabales</taxon>
        <taxon>Fabaceae</taxon>
        <taxon>Papilionoideae</taxon>
        <taxon>50 kb inversion clade</taxon>
        <taxon>genistoids sensu lato</taxon>
        <taxon>core genistoids</taxon>
        <taxon>Crotalarieae</taxon>
        <taxon>Crotalaria</taxon>
    </lineage>
</organism>
<dbReference type="AlphaFoldDB" id="A0AAN9I1R9"/>
<dbReference type="Proteomes" id="UP001372338">
    <property type="component" value="Unassembled WGS sequence"/>
</dbReference>
<keyword evidence="3" id="KW-1185">Reference proteome</keyword>
<protein>
    <submittedName>
        <fullName evidence="2">Uncharacterized protein</fullName>
    </submittedName>
</protein>
<feature type="region of interest" description="Disordered" evidence="1">
    <location>
        <begin position="1"/>
        <end position="29"/>
    </location>
</feature>
<evidence type="ECO:0000313" key="2">
    <source>
        <dbReference type="EMBL" id="KAK7260470.1"/>
    </source>
</evidence>
<gene>
    <name evidence="2" type="ORF">RIF29_26538</name>
</gene>